<name>A0A6B0U1J6_IXORI</name>
<accession>A0A6B0U1J6</accession>
<dbReference type="AlphaFoldDB" id="A0A6B0U1J6"/>
<proteinExistence type="predicted"/>
<protein>
    <submittedName>
        <fullName evidence="1">Putative secreted protein</fullName>
    </submittedName>
</protein>
<organism evidence="1">
    <name type="scientific">Ixodes ricinus</name>
    <name type="common">Common tick</name>
    <name type="synonym">Acarus ricinus</name>
    <dbReference type="NCBI Taxonomy" id="34613"/>
    <lineage>
        <taxon>Eukaryota</taxon>
        <taxon>Metazoa</taxon>
        <taxon>Ecdysozoa</taxon>
        <taxon>Arthropoda</taxon>
        <taxon>Chelicerata</taxon>
        <taxon>Arachnida</taxon>
        <taxon>Acari</taxon>
        <taxon>Parasitiformes</taxon>
        <taxon>Ixodida</taxon>
        <taxon>Ixodoidea</taxon>
        <taxon>Ixodidae</taxon>
        <taxon>Ixodinae</taxon>
        <taxon>Ixodes</taxon>
    </lineage>
</organism>
<dbReference type="EMBL" id="GIFC01002128">
    <property type="protein sequence ID" value="MXU84211.1"/>
    <property type="molecule type" value="Transcribed_RNA"/>
</dbReference>
<sequence length="79" mass="8713">MEYFALGILLHCMQIVHIHSHVLSCRLLSKWVFKPPWFGTRSGLVPSRSTSCSWTDSVGSSLGALATLLSESTLGPHWS</sequence>
<reference evidence="1" key="1">
    <citation type="submission" date="2019-12" db="EMBL/GenBank/DDBJ databases">
        <title>An insight into the sialome of adult female Ixodes ricinus ticks feeding for 6 days.</title>
        <authorList>
            <person name="Perner J."/>
            <person name="Ribeiro J.M.C."/>
        </authorList>
    </citation>
    <scope>NUCLEOTIDE SEQUENCE</scope>
    <source>
        <strain evidence="1">Semi-engorged</strain>
        <tissue evidence="1">Salivary glands</tissue>
    </source>
</reference>
<evidence type="ECO:0000313" key="1">
    <source>
        <dbReference type="EMBL" id="MXU84211.1"/>
    </source>
</evidence>